<dbReference type="EMBL" id="JANX01000014">
    <property type="protein sequence ID" value="KGM35739.1"/>
    <property type="molecule type" value="Genomic_DNA"/>
</dbReference>
<keyword evidence="1" id="KW-0472">Membrane</keyword>
<proteinExistence type="predicted"/>
<keyword evidence="1" id="KW-1133">Transmembrane helix</keyword>
<accession>A0A0A0DCA0</accession>
<dbReference type="RefSeq" id="WP_034831546.1">
    <property type="nucleotide sequence ID" value="NZ_JANX01000014.1"/>
</dbReference>
<comment type="caution">
    <text evidence="2">The sequence shown here is derived from an EMBL/GenBank/DDBJ whole genome shotgun (WGS) entry which is preliminary data.</text>
</comment>
<name>A0A0A0DCA0_9PROT</name>
<gene>
    <name evidence="2" type="ORF">P409_02895</name>
</gene>
<dbReference type="AlphaFoldDB" id="A0A0A0DCA0"/>
<feature type="transmembrane region" description="Helical" evidence="1">
    <location>
        <begin position="52"/>
        <end position="69"/>
    </location>
</feature>
<evidence type="ECO:0000313" key="3">
    <source>
        <dbReference type="Proteomes" id="UP000029995"/>
    </source>
</evidence>
<reference evidence="2 3" key="1">
    <citation type="submission" date="2014-01" db="EMBL/GenBank/DDBJ databases">
        <title>Genome sequence determination for a cystic fibrosis isolate, Inquilinus limosus.</title>
        <authorList>
            <person name="Pino M."/>
            <person name="Di Conza J."/>
            <person name="Gutkind G."/>
        </authorList>
    </citation>
    <scope>NUCLEOTIDE SEQUENCE [LARGE SCALE GENOMIC DNA]</scope>
    <source>
        <strain evidence="2 3">MP06</strain>
    </source>
</reference>
<feature type="transmembrane region" description="Helical" evidence="1">
    <location>
        <begin position="30"/>
        <end position="47"/>
    </location>
</feature>
<evidence type="ECO:0000256" key="1">
    <source>
        <dbReference type="SAM" id="Phobius"/>
    </source>
</evidence>
<evidence type="ECO:0000313" key="2">
    <source>
        <dbReference type="EMBL" id="KGM35739.1"/>
    </source>
</evidence>
<keyword evidence="1" id="KW-0812">Transmembrane</keyword>
<sequence>MTILILALIAAILLFGAGTALSAARRFLLALGLICTAVALGFGVRALTGSDLVAFLLPVGVLLVIAVWAKGPVGTTATASVAEEWSPEEQLRLAQGSTLSDLQARSKRP</sequence>
<protein>
    <submittedName>
        <fullName evidence="2">Uncharacterized protein</fullName>
    </submittedName>
</protein>
<organism evidence="2 3">
    <name type="scientific">Inquilinus limosus MP06</name>
    <dbReference type="NCBI Taxonomy" id="1398085"/>
    <lineage>
        <taxon>Bacteria</taxon>
        <taxon>Pseudomonadati</taxon>
        <taxon>Pseudomonadota</taxon>
        <taxon>Alphaproteobacteria</taxon>
        <taxon>Rhodospirillales</taxon>
        <taxon>Rhodospirillaceae</taxon>
        <taxon>Inquilinus</taxon>
    </lineage>
</organism>
<dbReference type="Proteomes" id="UP000029995">
    <property type="component" value="Unassembled WGS sequence"/>
</dbReference>